<evidence type="ECO:0000313" key="3">
    <source>
        <dbReference type="Proteomes" id="UP000553632"/>
    </source>
</evidence>
<name>A0A7J6S5S6_PEROL</name>
<feature type="non-terminal residue" evidence="2">
    <location>
        <position position="1"/>
    </location>
</feature>
<feature type="region of interest" description="Disordered" evidence="1">
    <location>
        <begin position="1"/>
        <end position="44"/>
    </location>
</feature>
<feature type="compositionally biased region" description="Basic and acidic residues" evidence="1">
    <location>
        <begin position="239"/>
        <end position="250"/>
    </location>
</feature>
<dbReference type="AlphaFoldDB" id="A0A7J6S5S6"/>
<feature type="region of interest" description="Disordered" evidence="1">
    <location>
        <begin position="213"/>
        <end position="264"/>
    </location>
</feature>
<organism evidence="2 3">
    <name type="scientific">Perkinsus olseni</name>
    <name type="common">Perkinsus atlanticus</name>
    <dbReference type="NCBI Taxonomy" id="32597"/>
    <lineage>
        <taxon>Eukaryota</taxon>
        <taxon>Sar</taxon>
        <taxon>Alveolata</taxon>
        <taxon>Perkinsozoa</taxon>
        <taxon>Perkinsea</taxon>
        <taxon>Perkinsida</taxon>
        <taxon>Perkinsidae</taxon>
        <taxon>Perkinsus</taxon>
    </lineage>
</organism>
<reference evidence="2 3" key="1">
    <citation type="submission" date="2020-04" db="EMBL/GenBank/DDBJ databases">
        <title>Perkinsus olseni comparative genomics.</title>
        <authorList>
            <person name="Bogema D.R."/>
        </authorList>
    </citation>
    <scope>NUCLEOTIDE SEQUENCE [LARGE SCALE GENOMIC DNA]</scope>
    <source>
        <strain evidence="2 3">ATCC PRA-207</strain>
    </source>
</reference>
<keyword evidence="3" id="KW-1185">Reference proteome</keyword>
<gene>
    <name evidence="2" type="primary">KAC1_6</name>
    <name evidence="2" type="ORF">FOZ63_028516</name>
</gene>
<evidence type="ECO:0000256" key="1">
    <source>
        <dbReference type="SAM" id="MobiDB-lite"/>
    </source>
</evidence>
<comment type="caution">
    <text evidence="2">The sequence shown here is derived from an EMBL/GenBank/DDBJ whole genome shotgun (WGS) entry which is preliminary data.</text>
</comment>
<dbReference type="Proteomes" id="UP000553632">
    <property type="component" value="Unassembled WGS sequence"/>
</dbReference>
<protein>
    <submittedName>
        <fullName evidence="2">Kinesin member</fullName>
    </submittedName>
</protein>
<accession>A0A7J6S5S6</accession>
<sequence length="304" mass="33968">MPPSQNAGRPYIRRGRRDGPDQETDTAAPFAPMPPAPQSAVSRDQLLAELGFSGGSAFADLVNEDPELLLASGAEPSAILEHYRALEKRLRSREEDIGKLRADNGCLCKELVSLRQTPTAATPQNADNRALVKTQINLLKREIVSQRQTLAQLKRKEEWMKKCLSWYGRESNAQLPKELAQMPPLKNDNLSSHSAEVDEEVLEIERIYRERIAQKSQQASPVRGSQPRNTEGETTLEGEGGRESSRKAKTQESSAIVGEQTKENLRKLTEKYKELKSLVTSELGKSYALLKEVTKRMESTADDR</sequence>
<evidence type="ECO:0000313" key="2">
    <source>
        <dbReference type="EMBL" id="KAF4728258.1"/>
    </source>
</evidence>
<proteinExistence type="predicted"/>
<dbReference type="EMBL" id="JABANO010020577">
    <property type="protein sequence ID" value="KAF4728258.1"/>
    <property type="molecule type" value="Genomic_DNA"/>
</dbReference>